<name>A0A552WYP6_9GAMM</name>
<dbReference type="InterPro" id="IPR000550">
    <property type="entry name" value="Hppk"/>
</dbReference>
<dbReference type="OrthoDB" id="9790168at2"/>
<dbReference type="InterPro" id="IPR035907">
    <property type="entry name" value="Hppk_sf"/>
</dbReference>
<reference evidence="9 10" key="1">
    <citation type="submission" date="2019-07" db="EMBL/GenBank/DDBJ databases">
        <authorList>
            <person name="Yang M."/>
            <person name="Zhao D."/>
            <person name="Xiang H."/>
        </authorList>
    </citation>
    <scope>NUCLEOTIDE SEQUENCE [LARGE SCALE GENOMIC DNA]</scope>
    <source>
        <strain evidence="9 10">IM1326</strain>
    </source>
</reference>
<evidence type="ECO:0000256" key="2">
    <source>
        <dbReference type="ARBA" id="ARBA00013253"/>
    </source>
</evidence>
<evidence type="ECO:0000256" key="1">
    <source>
        <dbReference type="ARBA" id="ARBA00005051"/>
    </source>
</evidence>
<dbReference type="Gene3D" id="3.30.70.560">
    <property type="entry name" value="7,8-Dihydro-6-hydroxymethylpterin-pyrophosphokinase HPPK"/>
    <property type="match status" value="1"/>
</dbReference>
<dbReference type="UniPathway" id="UPA00077">
    <property type="reaction ID" value="UER00155"/>
</dbReference>
<dbReference type="RefSeq" id="WP_143236580.1">
    <property type="nucleotide sequence ID" value="NZ_VJWL01000005.1"/>
</dbReference>
<dbReference type="GO" id="GO:0046656">
    <property type="term" value="P:folic acid biosynthetic process"/>
    <property type="evidence" value="ECO:0007669"/>
    <property type="project" value="UniProtKB-KW"/>
</dbReference>
<comment type="caution">
    <text evidence="9">The sequence shown here is derived from an EMBL/GenBank/DDBJ whole genome shotgun (WGS) entry which is preliminary data.</text>
</comment>
<gene>
    <name evidence="9" type="primary">folK</name>
    <name evidence="9" type="ORF">FM042_11445</name>
</gene>
<feature type="domain" description="7,8-dihydro-6-hydroxymethylpterin-pyrophosphokinase" evidence="8">
    <location>
        <begin position="11"/>
        <end position="141"/>
    </location>
</feature>
<dbReference type="Pfam" id="PF01288">
    <property type="entry name" value="HPPK"/>
    <property type="match status" value="1"/>
</dbReference>
<keyword evidence="7" id="KW-0289">Folate biosynthesis</keyword>
<proteinExistence type="predicted"/>
<dbReference type="SUPFAM" id="SSF55083">
    <property type="entry name" value="6-hydroxymethyl-7,8-dihydropterin pyrophosphokinase, HPPK"/>
    <property type="match status" value="1"/>
</dbReference>
<accession>A0A552WYP6</accession>
<protein>
    <recommendedName>
        <fullName evidence="2">2-amino-4-hydroxy-6-hydroxymethyldihydropteridine diphosphokinase</fullName>
        <ecNumber evidence="2">2.7.6.3</ecNumber>
    </recommendedName>
</protein>
<keyword evidence="4" id="KW-0547">Nucleotide-binding</keyword>
<evidence type="ECO:0000256" key="4">
    <source>
        <dbReference type="ARBA" id="ARBA00022741"/>
    </source>
</evidence>
<evidence type="ECO:0000313" key="10">
    <source>
        <dbReference type="Proteomes" id="UP000320359"/>
    </source>
</evidence>
<keyword evidence="6" id="KW-0067">ATP-binding</keyword>
<dbReference type="CDD" id="cd00483">
    <property type="entry name" value="HPPK"/>
    <property type="match status" value="1"/>
</dbReference>
<keyword evidence="10" id="KW-1185">Reference proteome</keyword>
<dbReference type="NCBIfam" id="TIGR01498">
    <property type="entry name" value="folK"/>
    <property type="match status" value="1"/>
</dbReference>
<dbReference type="GO" id="GO:0016301">
    <property type="term" value="F:kinase activity"/>
    <property type="evidence" value="ECO:0007669"/>
    <property type="project" value="UniProtKB-KW"/>
</dbReference>
<dbReference type="EMBL" id="VJWL01000005">
    <property type="protein sequence ID" value="TRW47941.1"/>
    <property type="molecule type" value="Genomic_DNA"/>
</dbReference>
<dbReference type="EC" id="2.7.6.3" evidence="2"/>
<evidence type="ECO:0000256" key="3">
    <source>
        <dbReference type="ARBA" id="ARBA00022679"/>
    </source>
</evidence>
<dbReference type="PANTHER" id="PTHR43071">
    <property type="entry name" value="2-AMINO-4-HYDROXY-6-HYDROXYMETHYLDIHYDROPTERIDINE PYROPHOSPHOKINASE"/>
    <property type="match status" value="1"/>
</dbReference>
<dbReference type="GO" id="GO:0005524">
    <property type="term" value="F:ATP binding"/>
    <property type="evidence" value="ECO:0007669"/>
    <property type="project" value="UniProtKB-KW"/>
</dbReference>
<organism evidence="9 10">
    <name type="scientific">Aliidiomarina halalkaliphila</name>
    <dbReference type="NCBI Taxonomy" id="2593535"/>
    <lineage>
        <taxon>Bacteria</taxon>
        <taxon>Pseudomonadati</taxon>
        <taxon>Pseudomonadota</taxon>
        <taxon>Gammaproteobacteria</taxon>
        <taxon>Alteromonadales</taxon>
        <taxon>Idiomarinaceae</taxon>
        <taxon>Aliidiomarina</taxon>
    </lineage>
</organism>
<evidence type="ECO:0000313" key="9">
    <source>
        <dbReference type="EMBL" id="TRW47941.1"/>
    </source>
</evidence>
<comment type="pathway">
    <text evidence="1">Cofactor biosynthesis; tetrahydrofolate biosynthesis; 2-amino-4-hydroxy-6-hydroxymethyl-7,8-dihydropteridine diphosphate from 7,8-dihydroneopterin triphosphate: step 4/4.</text>
</comment>
<dbReference type="Proteomes" id="UP000320359">
    <property type="component" value="Unassembled WGS sequence"/>
</dbReference>
<sequence>MAFLADLQHVYFGIGSNLERKKHIQAGISELAESFPHAPLRISSVYESEALGFEGPPFYNLVAMTATPLSLAEVQEKIRTIESRYGRARDAEKFSSRTLDIDILMYGNCVQNEVPGREPQLPRPEILTSAFVLKPLAELAPHVCHPGSNTSFQRLWKTFQEQEHHQNQHLSMVTEAMEN</sequence>
<dbReference type="GO" id="GO:0046654">
    <property type="term" value="P:tetrahydrofolate biosynthetic process"/>
    <property type="evidence" value="ECO:0007669"/>
    <property type="project" value="UniProtKB-UniPathway"/>
</dbReference>
<dbReference type="GO" id="GO:0003848">
    <property type="term" value="F:2-amino-4-hydroxy-6-hydroxymethyldihydropteridine diphosphokinase activity"/>
    <property type="evidence" value="ECO:0007669"/>
    <property type="project" value="UniProtKB-EC"/>
</dbReference>
<keyword evidence="3 9" id="KW-0808">Transferase</keyword>
<dbReference type="AlphaFoldDB" id="A0A552WYP6"/>
<evidence type="ECO:0000256" key="7">
    <source>
        <dbReference type="ARBA" id="ARBA00022909"/>
    </source>
</evidence>
<keyword evidence="5 9" id="KW-0418">Kinase</keyword>
<evidence type="ECO:0000256" key="6">
    <source>
        <dbReference type="ARBA" id="ARBA00022840"/>
    </source>
</evidence>
<evidence type="ECO:0000259" key="8">
    <source>
        <dbReference type="Pfam" id="PF01288"/>
    </source>
</evidence>
<evidence type="ECO:0000256" key="5">
    <source>
        <dbReference type="ARBA" id="ARBA00022777"/>
    </source>
</evidence>
<dbReference type="PANTHER" id="PTHR43071:SF2">
    <property type="entry name" value="2-AMINO-4-HYDROXY-6-HYDROXYMETHYLDIHYDROPTERIDINE PYROPHOSPHOKINASE"/>
    <property type="match status" value="1"/>
</dbReference>